<dbReference type="EMBL" id="MT161385">
    <property type="protein sequence ID" value="QJI53026.1"/>
    <property type="molecule type" value="Genomic_DNA"/>
</dbReference>
<keyword evidence="2" id="KW-1185">Reference proteome</keyword>
<sequence>MRAWRCRRPAWRCSARYGATLTRGGPYFGNVAVPQRLLERPSEISASARLPEPAYFKRSAGSAAALT</sequence>
<proteinExistence type="predicted"/>
<name>A0A858XBI1_9CAUD</name>
<organism evidence="1 2">
    <name type="scientific">Xanthomonas phage FoX4</name>
    <dbReference type="NCBI Taxonomy" id="2723900"/>
    <lineage>
        <taxon>Viruses</taxon>
        <taxon>Duplodnaviria</taxon>
        <taxon>Heunggongvirae</taxon>
        <taxon>Uroviricota</taxon>
        <taxon>Caudoviricetes</taxon>
        <taxon>Foxquatrovirus</taxon>
        <taxon>Foxquatrovirus fox4</taxon>
    </lineage>
</organism>
<reference evidence="1" key="1">
    <citation type="submission" date="2020-03" db="EMBL/GenBank/DDBJ databases">
        <title>Development of an integrated pest management strategy to control Xanthomonas campestris pv. campestris by using bacteriophages.</title>
        <authorList>
            <person name="Holtappels D."/>
            <person name="Rombouts S."/>
            <person name="Lavigne R."/>
            <person name="Wagemans J."/>
        </authorList>
    </citation>
    <scope>NUCLEOTIDE SEQUENCE</scope>
</reference>
<dbReference type="Proteomes" id="UP000671952">
    <property type="component" value="Segment"/>
</dbReference>
<evidence type="ECO:0000313" key="2">
    <source>
        <dbReference type="Proteomes" id="UP000671952"/>
    </source>
</evidence>
<protein>
    <submittedName>
        <fullName evidence="1">Uncharacterized protein</fullName>
    </submittedName>
</protein>
<accession>A0A858XBI1</accession>
<evidence type="ECO:0000313" key="1">
    <source>
        <dbReference type="EMBL" id="QJI53026.1"/>
    </source>
</evidence>
<gene>
    <name evidence="1" type="ORF">XccvBFoX4_gp72c</name>
</gene>